<keyword evidence="3" id="KW-0378">Hydrolase</keyword>
<dbReference type="InterPro" id="IPR012341">
    <property type="entry name" value="6hp_glycosidase-like_sf"/>
</dbReference>
<feature type="domain" description="Alpha-L-rhamnosidase C-terminal" evidence="6">
    <location>
        <begin position="306"/>
        <end position="384"/>
    </location>
</feature>
<dbReference type="SUPFAM" id="SSF48208">
    <property type="entry name" value="Six-hairpin glycosidases"/>
    <property type="match status" value="1"/>
</dbReference>
<dbReference type="InterPro" id="IPR008928">
    <property type="entry name" value="6-hairpin_glycosidase_sf"/>
</dbReference>
<dbReference type="Gene3D" id="1.50.10.10">
    <property type="match status" value="1"/>
</dbReference>
<dbReference type="GO" id="GO:0030596">
    <property type="term" value="F:alpha-L-rhamnosidase activity"/>
    <property type="evidence" value="ECO:0007669"/>
    <property type="project" value="UniProtKB-EC"/>
</dbReference>
<dbReference type="PANTHER" id="PTHR33307">
    <property type="entry name" value="ALPHA-RHAMNOSIDASE (EUROFUNG)"/>
    <property type="match status" value="1"/>
</dbReference>
<name>A0ABD5VAC1_9EURY</name>
<dbReference type="RefSeq" id="WP_340605662.1">
    <property type="nucleotide sequence ID" value="NZ_JBBMXV010000007.1"/>
</dbReference>
<evidence type="ECO:0000259" key="5">
    <source>
        <dbReference type="Pfam" id="PF17389"/>
    </source>
</evidence>
<evidence type="ECO:0000256" key="4">
    <source>
        <dbReference type="SAM" id="MobiDB-lite"/>
    </source>
</evidence>
<dbReference type="AlphaFoldDB" id="A0ABD5VAC1"/>
<evidence type="ECO:0000259" key="6">
    <source>
        <dbReference type="Pfam" id="PF17390"/>
    </source>
</evidence>
<comment type="catalytic activity">
    <reaction evidence="1">
        <text>Hydrolysis of terminal non-reducing alpha-L-rhamnose residues in alpha-L-rhamnosides.</text>
        <dbReference type="EC" id="3.2.1.40"/>
    </reaction>
</comment>
<dbReference type="Proteomes" id="UP001596312">
    <property type="component" value="Unassembled WGS sequence"/>
</dbReference>
<dbReference type="InterPro" id="IPR035396">
    <property type="entry name" value="Bac_rhamnosid6H"/>
</dbReference>
<reference evidence="7 8" key="1">
    <citation type="journal article" date="2019" name="Int. J. Syst. Evol. Microbiol.">
        <title>The Global Catalogue of Microorganisms (GCM) 10K type strain sequencing project: providing services to taxonomists for standard genome sequencing and annotation.</title>
        <authorList>
            <consortium name="The Broad Institute Genomics Platform"/>
            <consortium name="The Broad Institute Genome Sequencing Center for Infectious Disease"/>
            <person name="Wu L."/>
            <person name="Ma J."/>
        </authorList>
    </citation>
    <scope>NUCLEOTIDE SEQUENCE [LARGE SCALE GENOMIC DNA]</scope>
    <source>
        <strain evidence="7 8">CGMCC 1.3240</strain>
    </source>
</reference>
<evidence type="ECO:0000256" key="1">
    <source>
        <dbReference type="ARBA" id="ARBA00001445"/>
    </source>
</evidence>
<accession>A0ABD5VAC1</accession>
<dbReference type="Pfam" id="PF17390">
    <property type="entry name" value="Bac_rhamnosid_C"/>
    <property type="match status" value="1"/>
</dbReference>
<dbReference type="InterPro" id="IPR016007">
    <property type="entry name" value="Alpha_rhamnosid"/>
</dbReference>
<proteinExistence type="predicted"/>
<keyword evidence="8" id="KW-1185">Reference proteome</keyword>
<dbReference type="InterPro" id="IPR035398">
    <property type="entry name" value="Bac_rhamnosid_C"/>
</dbReference>
<gene>
    <name evidence="7" type="ORF">ACFQGH_17965</name>
</gene>
<organism evidence="7 8">
    <name type="scientific">Halalkalicoccus tibetensis</name>
    <dbReference type="NCBI Taxonomy" id="175632"/>
    <lineage>
        <taxon>Archaea</taxon>
        <taxon>Methanobacteriati</taxon>
        <taxon>Methanobacteriota</taxon>
        <taxon>Stenosarchaea group</taxon>
        <taxon>Halobacteria</taxon>
        <taxon>Halobacteriales</taxon>
        <taxon>Halococcaceae</taxon>
        <taxon>Halalkalicoccus</taxon>
    </lineage>
</organism>
<dbReference type="Gene3D" id="2.60.420.10">
    <property type="entry name" value="Maltose phosphorylase, domain 3"/>
    <property type="match status" value="1"/>
</dbReference>
<feature type="non-terminal residue" evidence="7">
    <location>
        <position position="1"/>
    </location>
</feature>
<dbReference type="EC" id="3.2.1.40" evidence="2"/>
<dbReference type="Pfam" id="PF17389">
    <property type="entry name" value="Bac_rhamnosid6H"/>
    <property type="match status" value="1"/>
</dbReference>
<evidence type="ECO:0000313" key="7">
    <source>
        <dbReference type="EMBL" id="MFC6907075.1"/>
    </source>
</evidence>
<evidence type="ECO:0000256" key="3">
    <source>
        <dbReference type="ARBA" id="ARBA00022801"/>
    </source>
</evidence>
<dbReference type="EMBL" id="JBHSXQ010000007">
    <property type="protein sequence ID" value="MFC6907075.1"/>
    <property type="molecule type" value="Genomic_DNA"/>
</dbReference>
<comment type="caution">
    <text evidence="7">The sequence shown here is derived from an EMBL/GenBank/DDBJ whole genome shotgun (WGS) entry which is preliminary data.</text>
</comment>
<protein>
    <recommendedName>
        <fullName evidence="2">alpha-L-rhamnosidase</fullName>
        <ecNumber evidence="2">3.2.1.40</ecNumber>
    </recommendedName>
</protein>
<evidence type="ECO:0000256" key="2">
    <source>
        <dbReference type="ARBA" id="ARBA00012652"/>
    </source>
</evidence>
<feature type="region of interest" description="Disordered" evidence="4">
    <location>
        <begin position="39"/>
        <end position="63"/>
    </location>
</feature>
<feature type="domain" description="Alpha-L-rhamnosidase six-hairpin glycosidase" evidence="5">
    <location>
        <begin position="1"/>
        <end position="303"/>
    </location>
</feature>
<dbReference type="PANTHER" id="PTHR33307:SF6">
    <property type="entry name" value="ALPHA-RHAMNOSIDASE (EUROFUNG)-RELATED"/>
    <property type="match status" value="1"/>
</dbReference>
<sequence length="438" mass="49760">DCPQRDERFGWTGDVHQNARADFYNFDALRYHEKWMRDHDDDQREDGTQSDAIPHAVSGPNPDPNWAKTRVIVPWHMYLHTGDERFLADRYEGMRDYVDFWHESTDAHIVPEEMAHYGDWLSVEDQRSDPSLFGTFAHYETTDRFARIAAVLGYDDDATAYRERADAIAEAFHDEFFDPEMDSYGTGTQTTYALPLSEGIVPDEHESAVVETFVEKIRSEDDEKLQTGFIGTRPLIYTLVDYGYAELAYSIVSQPEYPGWVYMVEQGATTMWEHWDSDDQVGSGMNSLNHRPWTLISEWFYRILAGIDVGEPGFEHVEITPTVVDDLEWAEAETKTVRGVVASRWERVETPGNGRENDGLTLEATIPGNSSATVEIPTLGGNAVRVREDGKTIWNNGNQTRPAHPGIESISRDGEKVVLEVGAGEYDFELEQLGTVDR</sequence>
<evidence type="ECO:0000313" key="8">
    <source>
        <dbReference type="Proteomes" id="UP001596312"/>
    </source>
</evidence>